<comment type="subunit">
    <text evidence="5">Homotetramer.</text>
</comment>
<evidence type="ECO:0000256" key="2">
    <source>
        <dbReference type="ARBA" id="ARBA00023002"/>
    </source>
</evidence>
<dbReference type="SUPFAM" id="SSF51735">
    <property type="entry name" value="NAD(P)-binding Rossmann-fold domains"/>
    <property type="match status" value="1"/>
</dbReference>
<dbReference type="InterPro" id="IPR057326">
    <property type="entry name" value="KR_dom"/>
</dbReference>
<name>A0A518D0K5_9BACT</name>
<dbReference type="FunFam" id="3.40.50.720:FF:000173">
    <property type="entry name" value="3-oxoacyl-[acyl-carrier protein] reductase"/>
    <property type="match status" value="1"/>
</dbReference>
<keyword evidence="4 5" id="KW-0521">NADP</keyword>
<dbReference type="RefSeq" id="WP_145187549.1">
    <property type="nucleotide sequence ID" value="NZ_CP036290.1"/>
</dbReference>
<keyword evidence="5" id="KW-0444">Lipid biosynthesis</keyword>
<dbReference type="NCBIfam" id="NF009466">
    <property type="entry name" value="PRK12826.1-2"/>
    <property type="match status" value="1"/>
</dbReference>
<dbReference type="EC" id="1.1.1.100" evidence="5"/>
<evidence type="ECO:0000256" key="4">
    <source>
        <dbReference type="PIRSR" id="PIRSR611284-2"/>
    </source>
</evidence>
<feature type="binding site" evidence="4">
    <location>
        <position position="188"/>
    </location>
    <ligand>
        <name>NADP(+)</name>
        <dbReference type="ChEBI" id="CHEBI:58349"/>
    </ligand>
</feature>
<dbReference type="SMART" id="SM00822">
    <property type="entry name" value="PKS_KR"/>
    <property type="match status" value="1"/>
</dbReference>
<dbReference type="NCBIfam" id="TIGR01830">
    <property type="entry name" value="3oxo_ACP_reduc"/>
    <property type="match status" value="1"/>
</dbReference>
<feature type="binding site" evidence="4">
    <location>
        <position position="39"/>
    </location>
    <ligand>
        <name>NADP(+)</name>
        <dbReference type="ChEBI" id="CHEBI:58349"/>
    </ligand>
</feature>
<feature type="binding site" evidence="4">
    <location>
        <position position="91"/>
    </location>
    <ligand>
        <name>NADP(+)</name>
        <dbReference type="ChEBI" id="CHEBI:58349"/>
    </ligand>
</feature>
<comment type="pathway">
    <text evidence="5">Lipid metabolism; fatty acid biosynthesis.</text>
</comment>
<protein>
    <recommendedName>
        <fullName evidence="5">3-oxoacyl-[acyl-carrier-protein] reductase</fullName>
        <ecNumber evidence="5">1.1.1.100</ecNumber>
    </recommendedName>
</protein>
<dbReference type="PRINTS" id="PR00080">
    <property type="entry name" value="SDRFAMILY"/>
</dbReference>
<dbReference type="PANTHER" id="PTHR42879">
    <property type="entry name" value="3-OXOACYL-(ACYL-CARRIER-PROTEIN) REDUCTASE"/>
    <property type="match status" value="1"/>
</dbReference>
<feature type="domain" description="Ketoreductase" evidence="6">
    <location>
        <begin position="8"/>
        <end position="186"/>
    </location>
</feature>
<comment type="catalytic activity">
    <reaction evidence="5">
        <text>a (3R)-hydroxyacyl-[ACP] + NADP(+) = a 3-oxoacyl-[ACP] + NADPH + H(+)</text>
        <dbReference type="Rhea" id="RHEA:17397"/>
        <dbReference type="Rhea" id="RHEA-COMP:9916"/>
        <dbReference type="Rhea" id="RHEA-COMP:9945"/>
        <dbReference type="ChEBI" id="CHEBI:15378"/>
        <dbReference type="ChEBI" id="CHEBI:57783"/>
        <dbReference type="ChEBI" id="CHEBI:58349"/>
        <dbReference type="ChEBI" id="CHEBI:78776"/>
        <dbReference type="ChEBI" id="CHEBI:78827"/>
        <dbReference type="EC" id="1.1.1.100"/>
    </reaction>
</comment>
<comment type="function">
    <text evidence="5">Catalyzes the NADPH-dependent reduction of beta-ketoacyl-ACP substrates to beta-hydroxyacyl-ACP products, the first reductive step in the elongation cycle of fatty acid biosynthesis.</text>
</comment>
<sequence>MDRHLSGQVALVTGASRGIGRAIALRLAARGAKVACVATSADRCEETVAACRERDVDARAYGVDVASTDDVKALVDQVVADLGGLHVVVNNAGITRDQLMLRMSEEDFDRVVEVNLKGTWNFAKASARTLLKCKGRLINISSVVGVIGNAGQANYAASKAGVIGLTKSLAKEFAGRGVCVNAIAPGFIQTDMTAAIDENATAALTASIPLGTLGEVEHIAAAVDYLAGPGGDYVTGQTLVIDGGMSL</sequence>
<dbReference type="CDD" id="cd05333">
    <property type="entry name" value="BKR_SDR_c"/>
    <property type="match status" value="1"/>
</dbReference>
<dbReference type="UniPathway" id="UPA00094"/>
<feature type="binding site" evidence="4">
    <location>
        <begin position="14"/>
        <end position="17"/>
    </location>
    <ligand>
        <name>NADP(+)</name>
        <dbReference type="ChEBI" id="CHEBI:58349"/>
    </ligand>
</feature>
<keyword evidence="5" id="KW-0443">Lipid metabolism</keyword>
<organism evidence="7 8">
    <name type="scientific">Rohdeia mirabilis</name>
    <dbReference type="NCBI Taxonomy" id="2528008"/>
    <lineage>
        <taxon>Bacteria</taxon>
        <taxon>Pseudomonadati</taxon>
        <taxon>Planctomycetota</taxon>
        <taxon>Planctomycetia</taxon>
        <taxon>Planctomycetia incertae sedis</taxon>
        <taxon>Rohdeia</taxon>
    </lineage>
</organism>
<evidence type="ECO:0000259" key="6">
    <source>
        <dbReference type="SMART" id="SM00822"/>
    </source>
</evidence>
<dbReference type="GO" id="GO:0006633">
    <property type="term" value="P:fatty acid biosynthetic process"/>
    <property type="evidence" value="ECO:0007669"/>
    <property type="project" value="UniProtKB-UniPathway"/>
</dbReference>
<dbReference type="PANTHER" id="PTHR42879:SF2">
    <property type="entry name" value="3-OXOACYL-[ACYL-CARRIER-PROTEIN] REDUCTASE FABG"/>
    <property type="match status" value="1"/>
</dbReference>
<keyword evidence="8" id="KW-1185">Reference proteome</keyword>
<dbReference type="Pfam" id="PF13561">
    <property type="entry name" value="adh_short_C2"/>
    <property type="match status" value="1"/>
</dbReference>
<keyword evidence="2 5" id="KW-0560">Oxidoreductase</keyword>
<evidence type="ECO:0000313" key="7">
    <source>
        <dbReference type="EMBL" id="QDU85003.1"/>
    </source>
</evidence>
<feature type="binding site" evidence="4">
    <location>
        <begin position="155"/>
        <end position="159"/>
    </location>
    <ligand>
        <name>NADP(+)</name>
        <dbReference type="ChEBI" id="CHEBI:58349"/>
    </ligand>
</feature>
<dbReference type="Gene3D" id="3.40.50.720">
    <property type="entry name" value="NAD(P)-binding Rossmann-like Domain"/>
    <property type="match status" value="1"/>
</dbReference>
<dbReference type="GO" id="GO:0051287">
    <property type="term" value="F:NAD binding"/>
    <property type="evidence" value="ECO:0007669"/>
    <property type="project" value="UniProtKB-UniRule"/>
</dbReference>
<dbReference type="InterPro" id="IPR020904">
    <property type="entry name" value="Sc_DH/Rdtase_CS"/>
</dbReference>
<evidence type="ECO:0000256" key="3">
    <source>
        <dbReference type="PIRSR" id="PIRSR611284-1"/>
    </source>
</evidence>
<dbReference type="Proteomes" id="UP000319342">
    <property type="component" value="Chromosome"/>
</dbReference>
<evidence type="ECO:0000313" key="8">
    <source>
        <dbReference type="Proteomes" id="UP000319342"/>
    </source>
</evidence>
<dbReference type="AlphaFoldDB" id="A0A518D0K5"/>
<reference evidence="7 8" key="1">
    <citation type="submission" date="2019-02" db="EMBL/GenBank/DDBJ databases">
        <title>Deep-cultivation of Planctomycetes and their phenomic and genomic characterization uncovers novel biology.</title>
        <authorList>
            <person name="Wiegand S."/>
            <person name="Jogler M."/>
            <person name="Boedeker C."/>
            <person name="Pinto D."/>
            <person name="Vollmers J."/>
            <person name="Rivas-Marin E."/>
            <person name="Kohn T."/>
            <person name="Peeters S.H."/>
            <person name="Heuer A."/>
            <person name="Rast P."/>
            <person name="Oberbeckmann S."/>
            <person name="Bunk B."/>
            <person name="Jeske O."/>
            <person name="Meyerdierks A."/>
            <person name="Storesund J.E."/>
            <person name="Kallscheuer N."/>
            <person name="Luecker S."/>
            <person name="Lage O.M."/>
            <person name="Pohl T."/>
            <person name="Merkel B.J."/>
            <person name="Hornburger P."/>
            <person name="Mueller R.-W."/>
            <person name="Bruemmer F."/>
            <person name="Labrenz M."/>
            <person name="Spormann A.M."/>
            <person name="Op den Camp H."/>
            <person name="Overmann J."/>
            <person name="Amann R."/>
            <person name="Jetten M.S.M."/>
            <person name="Mascher T."/>
            <person name="Medema M.H."/>
            <person name="Devos D.P."/>
            <person name="Kaster A.-K."/>
            <person name="Ovreas L."/>
            <person name="Rohde M."/>
            <person name="Galperin M.Y."/>
            <person name="Jogler C."/>
        </authorList>
    </citation>
    <scope>NUCLEOTIDE SEQUENCE [LARGE SCALE GENOMIC DNA]</scope>
    <source>
        <strain evidence="7 8">Pla163</strain>
    </source>
</reference>
<dbReference type="EMBL" id="CP036290">
    <property type="protein sequence ID" value="QDU85003.1"/>
    <property type="molecule type" value="Genomic_DNA"/>
</dbReference>
<feature type="active site" description="Proton acceptor" evidence="3">
    <location>
        <position position="155"/>
    </location>
</feature>
<evidence type="ECO:0000256" key="5">
    <source>
        <dbReference type="RuleBase" id="RU366074"/>
    </source>
</evidence>
<dbReference type="NCBIfam" id="NF005559">
    <property type="entry name" value="PRK07231.1"/>
    <property type="match status" value="1"/>
</dbReference>
<keyword evidence="5" id="KW-0275">Fatty acid biosynthesis</keyword>
<dbReference type="InterPro" id="IPR002347">
    <property type="entry name" value="SDR_fam"/>
</dbReference>
<gene>
    <name evidence="7" type="primary">fabG_3</name>
    <name evidence="7" type="ORF">Pla163_21240</name>
</gene>
<dbReference type="PROSITE" id="PS00061">
    <property type="entry name" value="ADH_SHORT"/>
    <property type="match status" value="1"/>
</dbReference>
<dbReference type="InterPro" id="IPR036291">
    <property type="entry name" value="NAD(P)-bd_dom_sf"/>
</dbReference>
<dbReference type="PRINTS" id="PR00081">
    <property type="entry name" value="GDHRDH"/>
</dbReference>
<dbReference type="InterPro" id="IPR011284">
    <property type="entry name" value="3oxo_ACP_reduc"/>
</dbReference>
<accession>A0A518D0K5</accession>
<comment type="similarity">
    <text evidence="1 5">Belongs to the short-chain dehydrogenases/reductases (SDR) family.</text>
</comment>
<proteinExistence type="inferred from homology"/>
<dbReference type="OrthoDB" id="9803333at2"/>
<dbReference type="GO" id="GO:0004316">
    <property type="term" value="F:3-oxoacyl-[acyl-carrier-protein] reductase (NADPH) activity"/>
    <property type="evidence" value="ECO:0007669"/>
    <property type="project" value="UniProtKB-UniRule"/>
</dbReference>
<evidence type="ECO:0000256" key="1">
    <source>
        <dbReference type="ARBA" id="ARBA00006484"/>
    </source>
</evidence>
<keyword evidence="5" id="KW-0276">Fatty acid metabolism</keyword>
<dbReference type="InterPro" id="IPR050259">
    <property type="entry name" value="SDR"/>
</dbReference>